<comment type="caution">
    <text evidence="2">The sequence shown here is derived from an EMBL/GenBank/DDBJ whole genome shotgun (WGS) entry which is preliminary data.</text>
</comment>
<dbReference type="GO" id="GO:0003677">
    <property type="term" value="F:DNA binding"/>
    <property type="evidence" value="ECO:0007669"/>
    <property type="project" value="InterPro"/>
</dbReference>
<protein>
    <submittedName>
        <fullName evidence="2">Helix-turn-helix transcriptional regulator</fullName>
    </submittedName>
</protein>
<accession>A0A3U4SQV7</accession>
<organism evidence="2">
    <name type="scientific">Salmonella enterica I</name>
    <dbReference type="NCBI Taxonomy" id="59201"/>
    <lineage>
        <taxon>Bacteria</taxon>
        <taxon>Pseudomonadati</taxon>
        <taxon>Pseudomonadota</taxon>
        <taxon>Gammaproteobacteria</taxon>
        <taxon>Enterobacterales</taxon>
        <taxon>Enterobacteriaceae</taxon>
        <taxon>Salmonella</taxon>
    </lineage>
</organism>
<dbReference type="RefSeq" id="WP_079957158.1">
    <property type="nucleotide sequence ID" value="NZ_CP022663.1"/>
</dbReference>
<dbReference type="InterPro" id="IPR010982">
    <property type="entry name" value="Lambda_DNA-bd_dom_sf"/>
</dbReference>
<dbReference type="SUPFAM" id="SSF47413">
    <property type="entry name" value="lambda repressor-like DNA-binding domains"/>
    <property type="match status" value="1"/>
</dbReference>
<evidence type="ECO:0000259" key="1">
    <source>
        <dbReference type="PROSITE" id="PS50943"/>
    </source>
</evidence>
<proteinExistence type="predicted"/>
<dbReference type="InterPro" id="IPR001387">
    <property type="entry name" value="Cro/C1-type_HTH"/>
</dbReference>
<dbReference type="EMBL" id="AAGLPX010000034">
    <property type="protein sequence ID" value="EBP4000303.1"/>
    <property type="molecule type" value="Genomic_DNA"/>
</dbReference>
<dbReference type="CDD" id="cd00093">
    <property type="entry name" value="HTH_XRE"/>
    <property type="match status" value="1"/>
</dbReference>
<name>A0A3U4SQV7_SALET</name>
<dbReference type="AlphaFoldDB" id="A0A3U4SQV7"/>
<dbReference type="Gene3D" id="1.10.260.40">
    <property type="entry name" value="lambda repressor-like DNA-binding domains"/>
    <property type="match status" value="1"/>
</dbReference>
<gene>
    <name evidence="2" type="ORF">S301_16885</name>
</gene>
<sequence>MSIAQNEKLKLIRESERLKLKEMSDLIGVNYYTYHGYESGKSKMPLDFGILFLRHSRFRKYRDWFLFDEMEPKAGQVIPALARVGQDETESPRYGSNSGE</sequence>
<evidence type="ECO:0000313" key="2">
    <source>
        <dbReference type="EMBL" id="EBP4000303.1"/>
    </source>
</evidence>
<dbReference type="PROSITE" id="PS50943">
    <property type="entry name" value="HTH_CROC1"/>
    <property type="match status" value="1"/>
</dbReference>
<reference evidence="2" key="1">
    <citation type="submission" date="2018-07" db="EMBL/GenBank/DDBJ databases">
        <authorList>
            <consortium name="GenomeTrakr network: Whole genome sequencing for foodborne pathogen traceback"/>
        </authorList>
    </citation>
    <scope>NUCLEOTIDE SEQUENCE [LARGE SCALE GENOMIC DNA]</scope>
    <source>
        <strain evidence="2">CFSAN002851</strain>
    </source>
</reference>
<dbReference type="Proteomes" id="UP000839575">
    <property type="component" value="Unassembled WGS sequence"/>
</dbReference>
<feature type="domain" description="HTH cro/C1-type" evidence="1">
    <location>
        <begin position="9"/>
        <end position="45"/>
    </location>
</feature>